<dbReference type="AlphaFoldDB" id="A0A372ENK9"/>
<keyword evidence="2" id="KW-1185">Reference proteome</keyword>
<gene>
    <name evidence="1" type="ORF">DY262_05675</name>
</gene>
<evidence type="ECO:0000313" key="1">
    <source>
        <dbReference type="EMBL" id="RFP81254.1"/>
    </source>
</evidence>
<reference evidence="1 2" key="1">
    <citation type="submission" date="2018-08" db="EMBL/GenBank/DDBJ databases">
        <title>Hydrogenophaga sp. LA-38 isolated from sludge.</title>
        <authorList>
            <person name="Im W.-T."/>
        </authorList>
    </citation>
    <scope>NUCLEOTIDE SEQUENCE [LARGE SCALE GENOMIC DNA]</scope>
    <source>
        <strain evidence="1 2">LA-38</strain>
    </source>
</reference>
<dbReference type="RefSeq" id="WP_116957966.1">
    <property type="nucleotide sequence ID" value="NZ_QVLS01000002.1"/>
</dbReference>
<name>A0A372ENK9_9BURK</name>
<protein>
    <submittedName>
        <fullName evidence="1">Response regulator</fullName>
    </submittedName>
</protein>
<evidence type="ECO:0000313" key="2">
    <source>
        <dbReference type="Proteomes" id="UP000261931"/>
    </source>
</evidence>
<comment type="caution">
    <text evidence="1">The sequence shown here is derived from an EMBL/GenBank/DDBJ whole genome shotgun (WGS) entry which is preliminary data.</text>
</comment>
<dbReference type="SUPFAM" id="SSF52172">
    <property type="entry name" value="CheY-like"/>
    <property type="match status" value="1"/>
</dbReference>
<organism evidence="1 2">
    <name type="scientific">Hydrogenophaga borbori</name>
    <dbReference type="NCBI Taxonomy" id="2294117"/>
    <lineage>
        <taxon>Bacteria</taxon>
        <taxon>Pseudomonadati</taxon>
        <taxon>Pseudomonadota</taxon>
        <taxon>Betaproteobacteria</taxon>
        <taxon>Burkholderiales</taxon>
        <taxon>Comamonadaceae</taxon>
        <taxon>Hydrogenophaga</taxon>
    </lineage>
</organism>
<dbReference type="Gene3D" id="3.40.50.2300">
    <property type="match status" value="1"/>
</dbReference>
<sequence length="210" mass="22842">MSDASNLWVELIKVSPSLLMALVAIVLLIANADAIARLLKKATKVSALGIEIEASAASLDKAVELRGLDKVVSHRARMAVLRRLSAHAALLRGTRLLWVDDQPPNNRNERALLEALEVRIDLATTSAAAEQFLRNHQYLLMLTDVRREGIADEGIRFVQGLAAKGLLLPAIGYVGTDQGGLARPAFFFGMTNRPDELLQLVCDVAQREGV</sequence>
<accession>A0A372ENK9</accession>
<proteinExistence type="predicted"/>
<dbReference type="EMBL" id="QVLS01000002">
    <property type="protein sequence ID" value="RFP81254.1"/>
    <property type="molecule type" value="Genomic_DNA"/>
</dbReference>
<dbReference type="InterPro" id="IPR011006">
    <property type="entry name" value="CheY-like_superfamily"/>
</dbReference>
<dbReference type="Proteomes" id="UP000261931">
    <property type="component" value="Unassembled WGS sequence"/>
</dbReference>